<evidence type="ECO:0000313" key="2">
    <source>
        <dbReference type="Proteomes" id="UP000325577"/>
    </source>
</evidence>
<evidence type="ECO:0000313" key="1">
    <source>
        <dbReference type="EMBL" id="KAA8544168.1"/>
    </source>
</evidence>
<evidence type="ECO:0008006" key="3">
    <source>
        <dbReference type="Google" id="ProtNLM"/>
    </source>
</evidence>
<reference evidence="1 2" key="1">
    <citation type="submission" date="2019-09" db="EMBL/GenBank/DDBJ databases">
        <title>A chromosome-level genome assembly of the Chinese tupelo Nyssa sinensis.</title>
        <authorList>
            <person name="Yang X."/>
            <person name="Kang M."/>
            <person name="Yang Y."/>
            <person name="Xiong H."/>
            <person name="Wang M."/>
            <person name="Zhang Z."/>
            <person name="Wang Z."/>
            <person name="Wu H."/>
            <person name="Ma T."/>
            <person name="Liu J."/>
            <person name="Xi Z."/>
        </authorList>
    </citation>
    <scope>NUCLEOTIDE SEQUENCE [LARGE SCALE GENOMIC DNA]</scope>
    <source>
        <strain evidence="1">J267</strain>
        <tissue evidence="1">Leaf</tissue>
    </source>
</reference>
<dbReference type="AlphaFoldDB" id="A0A5J5BN40"/>
<gene>
    <name evidence="1" type="ORF">F0562_022196</name>
</gene>
<dbReference type="Proteomes" id="UP000325577">
    <property type="component" value="Linkage Group LG11"/>
</dbReference>
<accession>A0A5J5BN40</accession>
<protein>
    <recommendedName>
        <fullName evidence="3">MBD domain-containing protein</fullName>
    </recommendedName>
</protein>
<dbReference type="EMBL" id="CM018034">
    <property type="protein sequence ID" value="KAA8544168.1"/>
    <property type="molecule type" value="Genomic_DNA"/>
</dbReference>
<dbReference type="OrthoDB" id="1688281at2759"/>
<keyword evidence="2" id="KW-1185">Reference proteome</keyword>
<proteinExistence type="predicted"/>
<organism evidence="1 2">
    <name type="scientific">Nyssa sinensis</name>
    <dbReference type="NCBI Taxonomy" id="561372"/>
    <lineage>
        <taxon>Eukaryota</taxon>
        <taxon>Viridiplantae</taxon>
        <taxon>Streptophyta</taxon>
        <taxon>Embryophyta</taxon>
        <taxon>Tracheophyta</taxon>
        <taxon>Spermatophyta</taxon>
        <taxon>Magnoliopsida</taxon>
        <taxon>eudicotyledons</taxon>
        <taxon>Gunneridae</taxon>
        <taxon>Pentapetalae</taxon>
        <taxon>asterids</taxon>
        <taxon>Cornales</taxon>
        <taxon>Nyssaceae</taxon>
        <taxon>Nyssa</taxon>
    </lineage>
</organism>
<name>A0A5J5BN40_9ASTE</name>
<sequence>MASSIDNSHNFMVTGLEIVPYVPPESKGDEGFHIPRKETPIIIPLVKVTLKPEEVEKGLNEGLVKAVPISFKLPKQCFANILRMDQDQFYYHGMSNKMFRSFAEVVRFIIYGLHPQKPYHLNEKKSQERPLVNGTESSRRTMFKRKRAPQTFVKEPIIETVEEMLGKAYQNMQNSCNTQKETMCSSPQDCGEETLETIEEILHEANQNLLNLFNTEVVEAQGLKLWL</sequence>